<evidence type="ECO:0000313" key="2">
    <source>
        <dbReference type="EMBL" id="GAU16657.1"/>
    </source>
</evidence>
<dbReference type="InterPro" id="IPR036397">
    <property type="entry name" value="RNaseH_sf"/>
</dbReference>
<dbReference type="SUPFAM" id="SSF53098">
    <property type="entry name" value="Ribonuclease H-like"/>
    <property type="match status" value="1"/>
</dbReference>
<organism evidence="2 3">
    <name type="scientific">Trifolium subterraneum</name>
    <name type="common">Subterranean clover</name>
    <dbReference type="NCBI Taxonomy" id="3900"/>
    <lineage>
        <taxon>Eukaryota</taxon>
        <taxon>Viridiplantae</taxon>
        <taxon>Streptophyta</taxon>
        <taxon>Embryophyta</taxon>
        <taxon>Tracheophyta</taxon>
        <taxon>Spermatophyta</taxon>
        <taxon>Magnoliopsida</taxon>
        <taxon>eudicotyledons</taxon>
        <taxon>Gunneridae</taxon>
        <taxon>Pentapetalae</taxon>
        <taxon>rosids</taxon>
        <taxon>fabids</taxon>
        <taxon>Fabales</taxon>
        <taxon>Fabaceae</taxon>
        <taxon>Papilionoideae</taxon>
        <taxon>50 kb inversion clade</taxon>
        <taxon>NPAAA clade</taxon>
        <taxon>Hologalegina</taxon>
        <taxon>IRL clade</taxon>
        <taxon>Trifolieae</taxon>
        <taxon>Trifolium</taxon>
    </lineage>
</organism>
<reference evidence="3" key="1">
    <citation type="journal article" date="2017" name="Front. Plant Sci.">
        <title>Climate Clever Clovers: New Paradigm to Reduce the Environmental Footprint of Ruminants by Breeding Low Methanogenic Forages Utilizing Haplotype Variation.</title>
        <authorList>
            <person name="Kaur P."/>
            <person name="Appels R."/>
            <person name="Bayer P.E."/>
            <person name="Keeble-Gagnere G."/>
            <person name="Wang J."/>
            <person name="Hirakawa H."/>
            <person name="Shirasawa K."/>
            <person name="Vercoe P."/>
            <person name="Stefanova K."/>
            <person name="Durmic Z."/>
            <person name="Nichols P."/>
            <person name="Revell C."/>
            <person name="Isobe S.N."/>
            <person name="Edwards D."/>
            <person name="Erskine W."/>
        </authorList>
    </citation>
    <scope>NUCLEOTIDE SEQUENCE [LARGE SCALE GENOMIC DNA]</scope>
    <source>
        <strain evidence="3">cv. Daliak</strain>
    </source>
</reference>
<sequence>MVDIFTSTFSSNSLGSSVDRLIKWNNAKFSFVILNVDGSCLGSPARAGYGELIRNNSGFYLSGFSGFIKESYDIMIAELYAIYQGLTLAKDLAVEELVCYSDSLLCINLLKGLIVKYHVHAVLIQDIKELISQSNVTLCHTLGEENQCVNFLAKLGASADADILIHVSPPKYILDLLRSDSCGTFY</sequence>
<dbReference type="OrthoDB" id="1263665at2759"/>
<dbReference type="PANTHER" id="PTHR47723:SF19">
    <property type="entry name" value="POLYNUCLEOTIDYL TRANSFERASE, RIBONUCLEASE H-LIKE SUPERFAMILY PROTEIN"/>
    <property type="match status" value="1"/>
</dbReference>
<dbReference type="GO" id="GO:0004523">
    <property type="term" value="F:RNA-DNA hybrid ribonuclease activity"/>
    <property type="evidence" value="ECO:0007669"/>
    <property type="project" value="InterPro"/>
</dbReference>
<dbReference type="CDD" id="cd06222">
    <property type="entry name" value="RNase_H_like"/>
    <property type="match status" value="1"/>
</dbReference>
<evidence type="ECO:0000313" key="3">
    <source>
        <dbReference type="Proteomes" id="UP000242715"/>
    </source>
</evidence>
<dbReference type="GO" id="GO:0003676">
    <property type="term" value="F:nucleic acid binding"/>
    <property type="evidence" value="ECO:0007669"/>
    <property type="project" value="InterPro"/>
</dbReference>
<dbReference type="AlphaFoldDB" id="A0A2Z6M4B3"/>
<dbReference type="PROSITE" id="PS50879">
    <property type="entry name" value="RNASE_H_1"/>
    <property type="match status" value="1"/>
</dbReference>
<dbReference type="InterPro" id="IPR012337">
    <property type="entry name" value="RNaseH-like_sf"/>
</dbReference>
<dbReference type="InterPro" id="IPR044730">
    <property type="entry name" value="RNase_H-like_dom_plant"/>
</dbReference>
<protein>
    <recommendedName>
        <fullName evidence="1">RNase H type-1 domain-containing protein</fullName>
    </recommendedName>
</protein>
<feature type="domain" description="RNase H type-1" evidence="1">
    <location>
        <begin position="28"/>
        <end position="162"/>
    </location>
</feature>
<keyword evidence="3" id="KW-1185">Reference proteome</keyword>
<dbReference type="Proteomes" id="UP000242715">
    <property type="component" value="Unassembled WGS sequence"/>
</dbReference>
<dbReference type="PANTHER" id="PTHR47723">
    <property type="entry name" value="OS05G0353850 PROTEIN"/>
    <property type="match status" value="1"/>
</dbReference>
<dbReference type="EMBL" id="DF973162">
    <property type="protein sequence ID" value="GAU16657.1"/>
    <property type="molecule type" value="Genomic_DNA"/>
</dbReference>
<accession>A0A2Z6M4B3</accession>
<dbReference type="Pfam" id="PF13456">
    <property type="entry name" value="RVT_3"/>
    <property type="match status" value="1"/>
</dbReference>
<gene>
    <name evidence="2" type="ORF">TSUD_326070</name>
</gene>
<dbReference type="Gene3D" id="3.30.420.10">
    <property type="entry name" value="Ribonuclease H-like superfamily/Ribonuclease H"/>
    <property type="match status" value="1"/>
</dbReference>
<proteinExistence type="predicted"/>
<evidence type="ECO:0000259" key="1">
    <source>
        <dbReference type="PROSITE" id="PS50879"/>
    </source>
</evidence>
<dbReference type="InterPro" id="IPR002156">
    <property type="entry name" value="RNaseH_domain"/>
</dbReference>
<dbReference type="InterPro" id="IPR053151">
    <property type="entry name" value="RNase_H-like"/>
</dbReference>
<name>A0A2Z6M4B3_TRISU</name>